<dbReference type="AlphaFoldDB" id="A0A285NCP8"/>
<keyword evidence="1" id="KW-0472">Membrane</keyword>
<sequence length="128" mass="13985">MLLSELNVWLIATAGILSLATALIHIILGGREIAKPLLASELKRVPKYTNYYCWHMVSIILVTMAGCYGIALFSPAGWPLATLATFLAWAFAIWNFVLMLGTKSKAIELPQWILFIAIGIPGLLGQIA</sequence>
<evidence type="ECO:0000313" key="3">
    <source>
        <dbReference type="Proteomes" id="UP000219439"/>
    </source>
</evidence>
<keyword evidence="1" id="KW-1133">Transmembrane helix</keyword>
<dbReference type="RefSeq" id="WP_097152098.1">
    <property type="nucleotide sequence ID" value="NZ_OBEL01000001.1"/>
</dbReference>
<proteinExistence type="predicted"/>
<feature type="transmembrane region" description="Helical" evidence="1">
    <location>
        <begin position="51"/>
        <end position="71"/>
    </location>
</feature>
<keyword evidence="1" id="KW-0812">Transmembrane</keyword>
<accession>A0A285NCP8</accession>
<reference evidence="2 3" key="1">
    <citation type="submission" date="2017-09" db="EMBL/GenBank/DDBJ databases">
        <authorList>
            <person name="Ehlers B."/>
            <person name="Leendertz F.H."/>
        </authorList>
    </citation>
    <scope>NUCLEOTIDE SEQUENCE [LARGE SCALE GENOMIC DNA]</scope>
    <source>
        <strain evidence="2 3">DSM 18289</strain>
    </source>
</reference>
<dbReference type="OrthoDB" id="7667463at2"/>
<name>A0A285NCP8_9HYPH</name>
<feature type="transmembrane region" description="Helical" evidence="1">
    <location>
        <begin position="6"/>
        <end position="30"/>
    </location>
</feature>
<protein>
    <recommendedName>
        <fullName evidence="4">DUF423 domain-containing protein</fullName>
    </recommendedName>
</protein>
<feature type="transmembrane region" description="Helical" evidence="1">
    <location>
        <begin position="77"/>
        <end position="97"/>
    </location>
</feature>
<keyword evidence="3" id="KW-1185">Reference proteome</keyword>
<gene>
    <name evidence="2" type="ORF">SAMN06265368_0812</name>
</gene>
<evidence type="ECO:0000313" key="2">
    <source>
        <dbReference type="EMBL" id="SNZ07294.1"/>
    </source>
</evidence>
<organism evidence="2 3">
    <name type="scientific">Cohaesibacter gelatinilyticus</name>
    <dbReference type="NCBI Taxonomy" id="372072"/>
    <lineage>
        <taxon>Bacteria</taxon>
        <taxon>Pseudomonadati</taxon>
        <taxon>Pseudomonadota</taxon>
        <taxon>Alphaproteobacteria</taxon>
        <taxon>Hyphomicrobiales</taxon>
        <taxon>Cohaesibacteraceae</taxon>
    </lineage>
</organism>
<dbReference type="Proteomes" id="UP000219439">
    <property type="component" value="Unassembled WGS sequence"/>
</dbReference>
<evidence type="ECO:0000256" key="1">
    <source>
        <dbReference type="SAM" id="Phobius"/>
    </source>
</evidence>
<evidence type="ECO:0008006" key="4">
    <source>
        <dbReference type="Google" id="ProtNLM"/>
    </source>
</evidence>
<dbReference type="EMBL" id="OBEL01000001">
    <property type="protein sequence ID" value="SNZ07294.1"/>
    <property type="molecule type" value="Genomic_DNA"/>
</dbReference>